<evidence type="ECO:0000256" key="4">
    <source>
        <dbReference type="ARBA" id="ARBA00017143"/>
    </source>
</evidence>
<dbReference type="Gene3D" id="3.40.50.410">
    <property type="entry name" value="von Willebrand factor, type A domain"/>
    <property type="match status" value="1"/>
</dbReference>
<dbReference type="GeneID" id="94336944"/>
<feature type="compositionally biased region" description="Acidic residues" evidence="10">
    <location>
        <begin position="4093"/>
        <end position="4105"/>
    </location>
</feature>
<dbReference type="InterPro" id="IPR003593">
    <property type="entry name" value="AAA+_ATPase"/>
</dbReference>
<evidence type="ECO:0000256" key="3">
    <source>
        <dbReference type="ARBA" id="ARBA00007188"/>
    </source>
</evidence>
<organism evidence="12 13">
    <name type="scientific">Babesia duncani</name>
    <dbReference type="NCBI Taxonomy" id="323732"/>
    <lineage>
        <taxon>Eukaryota</taxon>
        <taxon>Sar</taxon>
        <taxon>Alveolata</taxon>
        <taxon>Apicomplexa</taxon>
        <taxon>Aconoidasida</taxon>
        <taxon>Piroplasmida</taxon>
        <taxon>Babesiidae</taxon>
        <taxon>Babesia</taxon>
    </lineage>
</organism>
<keyword evidence="6 9" id="KW-0067">ATP-binding</keyword>
<dbReference type="RefSeq" id="XP_067802890.1">
    <property type="nucleotide sequence ID" value="XM_067947668.1"/>
</dbReference>
<protein>
    <recommendedName>
        <fullName evidence="4 9">Midasin</fullName>
    </recommendedName>
</protein>
<dbReference type="Gene3D" id="3.40.50.300">
    <property type="entry name" value="P-loop containing nucleotide triphosphate hydrolases"/>
    <property type="match status" value="6"/>
</dbReference>
<keyword evidence="7 9" id="KW-0143">Chaperone</keyword>
<dbReference type="GO" id="GO:0005524">
    <property type="term" value="F:ATP binding"/>
    <property type="evidence" value="ECO:0007669"/>
    <property type="project" value="UniProtKB-KW"/>
</dbReference>
<dbReference type="InterPro" id="IPR011704">
    <property type="entry name" value="ATPase_dyneun-rel_AAA"/>
</dbReference>
<feature type="compositionally biased region" description="Acidic residues" evidence="10">
    <location>
        <begin position="4160"/>
        <end position="4171"/>
    </location>
</feature>
<dbReference type="GO" id="GO:0005730">
    <property type="term" value="C:nucleolus"/>
    <property type="evidence" value="ECO:0007669"/>
    <property type="project" value="UniProtKB-SubCell"/>
</dbReference>
<feature type="domain" description="AAA+ ATPase" evidence="11">
    <location>
        <begin position="1810"/>
        <end position="1934"/>
    </location>
</feature>
<feature type="domain" description="AAA+ ATPase" evidence="11">
    <location>
        <begin position="1435"/>
        <end position="1673"/>
    </location>
</feature>
<dbReference type="PANTHER" id="PTHR48103:SF2">
    <property type="entry name" value="MIDASIN"/>
    <property type="match status" value="1"/>
</dbReference>
<keyword evidence="8 9" id="KW-0539">Nucleus</keyword>
<evidence type="ECO:0000256" key="10">
    <source>
        <dbReference type="SAM" id="MobiDB-lite"/>
    </source>
</evidence>
<dbReference type="SMART" id="SM00382">
    <property type="entry name" value="AAA"/>
    <property type="match status" value="3"/>
</dbReference>
<comment type="subcellular location">
    <subcellularLocation>
        <location evidence="1">Nucleus</location>
        <location evidence="1">Nucleolus</location>
    </subcellularLocation>
    <subcellularLocation>
        <location evidence="2">Nucleus</location>
        <location evidence="2">Nucleoplasm</location>
    </subcellularLocation>
</comment>
<dbReference type="InterPro" id="IPR041190">
    <property type="entry name" value="Midasin_AAA_lid_5"/>
</dbReference>
<evidence type="ECO:0000256" key="1">
    <source>
        <dbReference type="ARBA" id="ARBA00004604"/>
    </source>
</evidence>
<feature type="compositionally biased region" description="Acidic residues" evidence="10">
    <location>
        <begin position="4072"/>
        <end position="4084"/>
    </location>
</feature>
<dbReference type="PIRSF" id="PIRSF010340">
    <property type="entry name" value="Midasin"/>
    <property type="match status" value="1"/>
</dbReference>
<feature type="compositionally biased region" description="Acidic residues" evidence="10">
    <location>
        <begin position="3989"/>
        <end position="3999"/>
    </location>
</feature>
<dbReference type="CDD" id="cd00009">
    <property type="entry name" value="AAA"/>
    <property type="match status" value="3"/>
</dbReference>
<keyword evidence="13" id="KW-1185">Reference proteome</keyword>
<comment type="similarity">
    <text evidence="3 9">Belongs to the midasin family.</text>
</comment>
<dbReference type="InterPro" id="IPR036465">
    <property type="entry name" value="vWFA_dom_sf"/>
</dbReference>
<evidence type="ECO:0000313" key="13">
    <source>
        <dbReference type="Proteomes" id="UP001214638"/>
    </source>
</evidence>
<dbReference type="Pfam" id="PF17867">
    <property type="entry name" value="AAA_lid_7"/>
    <property type="match status" value="1"/>
</dbReference>
<dbReference type="EMBL" id="JALLKP010000003">
    <property type="protein sequence ID" value="KAK2196048.1"/>
    <property type="molecule type" value="Genomic_DNA"/>
</dbReference>
<dbReference type="GO" id="GO:0005654">
    <property type="term" value="C:nucleoplasm"/>
    <property type="evidence" value="ECO:0007669"/>
    <property type="project" value="UniProtKB-SubCell"/>
</dbReference>
<dbReference type="InterPro" id="IPR012099">
    <property type="entry name" value="Midasin"/>
</dbReference>
<dbReference type="PANTHER" id="PTHR48103">
    <property type="entry name" value="MIDASIN-RELATED"/>
    <property type="match status" value="1"/>
</dbReference>
<keyword evidence="5 9" id="KW-0547">Nucleotide-binding</keyword>
<dbReference type="Proteomes" id="UP001214638">
    <property type="component" value="Unassembled WGS sequence"/>
</dbReference>
<proteinExistence type="inferred from homology"/>
<evidence type="ECO:0000256" key="5">
    <source>
        <dbReference type="ARBA" id="ARBA00022741"/>
    </source>
</evidence>
<evidence type="ECO:0000256" key="8">
    <source>
        <dbReference type="ARBA" id="ARBA00023242"/>
    </source>
</evidence>
<dbReference type="SUPFAM" id="SSF52540">
    <property type="entry name" value="P-loop containing nucleoside triphosphate hydrolases"/>
    <property type="match status" value="5"/>
</dbReference>
<keyword evidence="12" id="KW-0378">Hydrolase</keyword>
<dbReference type="GO" id="GO:0016887">
    <property type="term" value="F:ATP hydrolysis activity"/>
    <property type="evidence" value="ECO:0007669"/>
    <property type="project" value="InterPro"/>
</dbReference>
<sequence length="4675" mass="528392">MAPVDDYGAKAKILARVFEVKLQSIQQLLKVTRGLDLLVNTTKSNFENSRSEFSTKASVNPESISNVGDSRSFGDSLQCLTLTESHKCVVRLQSLLGLASEAAALDFETNEEEQFFIPDTNIRSKVEINTFDASTNNQSTCVTSEVNIYDNGIDPFWNISTSILDDSSVAEIQNAINLGQLKSQSSTLEYLQKWFHSPVDIYKCMGCLLKAPGDKRYLITAALLNPFMTHTIIASIPSTALVLLLDILNGNPFDDFVLERLLVAKRFITNVRFKRYCNYFISKTVDSQSLGDLITRLLSQSVPERLFCYRAFLFYNIQPLLSQVNIFKAFNQQLDDKRQQILRHVLPITLPTLQIKTLCYFKPCKISISNDGSPCNERMITIGHHVGFKRTLETKVGSFVTLPYSQDVLSDMFSKVDFYIGIRVIGTAKKFHICELANRIGIQQVNEVYLDGSTDIKTLVGGWQCTCLSGEFEFIPGILTLGMEQGRWLIFDAQLPESIVALLNDICTTGKLYIPETLQTIYAHPNFNIFIIFDETKDCTRGYLKLPFVYIPPPQVDHIKEIIIHQYPRLAALVDRIVDAYEAVESTVTRYMPLKKVSHILKICKRLQASEFTYDGYLSTTIKGFILECIYTVIIAGISCKDVRNELLKKVGSHFGITPTACLDMLPINQINPTDSDTSIHSKILQQLMSCFINKESALLVGETGTGKTAIVQRFAKMTDNDLVVYVFNEQSEACDLIGNFLPDNVANTSCTLLIRAIELHLKSCIINKDLFVYFDHLVAMYKSANYQSLLKTLSMGLGVVSGFMFSQLGAEINFVISQCNMAAQICPNIKFPFVFKALYKSIESLTPEHEQIINKYKGQVSCDCSKRIKFKFQPGILVEAMRRGQWLLLDEINLASKDLLQRLIGIVGGQKQFELYECGCEIVNVHSNFRLFACMNPPLIKQGGITSWTSGKKHLPLGFRCNFTEMFVDEVDSFEDVLKIVKYHLNNTCIDIASDISNLYLSIKALCNEQQLEDGSFKTPVFSLRNLVRAIDYIKNVTTRTHSPIHDKFRALFDAFMSTFGSCLGSNSLAKFEKLLFPCPPKSIQIHATPKHLVIQGYLLAQGNGSMEGENSFIVTPSVELNLKKLCRIISGSRVPILLEGPTATGKTSLVEYLCHKTGHTCVRINNHEHTDVSDYLGQFVFNSKDNQLHFNHGPLVDAMKNGHWVILDELNLAPSQVLEALNRILDDNRQVYIPETCETITAHKDFMVFATQNPANTVYGGRKQLSRAFCNRFIQIYMQAPSTLDLELILHHKCKIPLSRAQRIVKVYQELQLVPMNSLAFDRHSTFVTLRDLVKWARRVATNDEGLAQYGWCIIGEKLRCINDKERVKTIIERHCLNQNLDPSSCKPPKVLNVDFVKSSIKIKEAVTDLEHFVWIPGVTDRLVTLVLDAINNGEPILLIGETGIGKTTVCQVLATLLGAHLHVFNFHKNTEASDFIGGFRPNRQNARLYSSLWKLIDHLGSLSMGMDKDVVTRQIKTLKDIAEKHSLNMTKDELQELLTSIECSLSLKRKLNPSVHVVEEMIQEILSTYSGSPFEWVDGPLVRCMEHGEWFLADEISLADDAVLEKMNSVLEIPGTLSIPEAGNQVLRRVQAHPQFRFLATMNPGGDHGKRELSPALLNRFTIVHVPEIDVSNPVLVSRLCMGLPDWIPVAIVKVVESCKTRLTLRDLVVWINYIRTSTKFVHVFIHGAHVAFMDHLDAPISLDMLLEIVSECTSGLDQESIQEFKSFGWVPKLLKSNGKGLVIGDYNLHSDTTLGTMGRLIRALEIKRPILIEGEPGVGKTAAVHALARLYGKSLLRVNLSEHTDLMDLLGSDMPCIVNGKWGFSYKNGPLLQAMASGDWILLDELNLANQQVLEGLNAILDHRRETFIPELSRLVQCHADFRLFGSQNPPQSGGGRRHLPKSFLNRFTKIHAGTLSIQDCFKILSSRFPAVDSQILHRFLHRLHELKETLPEYEWNLRNALTFFSIYNPKHGDFEATFRLVLLGRVDFKKLPPHFGSSNAIYQVFYTRKGMDLKLHQNIRLAPTLRLSSLVHCMHRLVPVPLLVTGPSNSGKISSIYQFAQSMNKELVEIRLYPNCEAADLLGNFEHASLQSLKGEIKQNLEQMLEMVQLLDNGCELRRVFFNLLNKLNLECQGGIDDFAKEFQSIEFSPNWTAINELKQRLLHQIQLNKANGSFRWIDSQLIRAMVKGDWVVIPRIDRIDPAILDRLNPVIEERGELRLNESGDTSVIVPHKNFRLFMTANDTFIGKISRAFRNRCIELNMAAFGGLCVQISFTCDLSKRIQELLPFEFHLDCMQLIDGILIANLQEAPFNNAFKMALVNCTIQCVLDRVSPNVPERMCDPFGWNFLKHWSSLDLPLEEGLIASLKGLPMESLDVLLTVAPQCLKLDPGDCGLKIRKYLAYCQDNFNDVFYREEALVHVFKFEYPIKVYLWFFLRLSTPTWLRVKMLNCCRDPNFTAKHLEHILQQYHSITSCRNDLESSLKIYMLLYAILKGYFVHVVNLMPELSFAIQESVFYFKSVNFVARILDKTILLGYIMDQLKLAPSAKIGIACDVVTCEHLAKLQAMSIYSDLLNAPQKLAHKFNVVMVGNPIYTMKDAMQEVWLLALGPEQVDWIKQCTNAMPENSHISRIPLETPPADANALVGFIVVYIMAISAWTAHEHLIGNTQGDTLHRLKYCLNQLSIKLPLIHVKLPYYIWGTIDLISKTLESKGTLGASNVYRIIHLANCVYRRAMLDPNIKLEASVRDLITSLTIAKGFNVTNQTYPMPHLFEDCLLLLTSTFWQESKYTCTLGGLESFLNQIELIKTILLSMNGGTPRASILYAMILYTSPIIAKVLNIEEKQVSQRIVEGYKFLTTTCVGFTLPESKATATAPKHAGTNEELKWAAKFIMDNLNSPPAQANLWTAVGLLLIWAKPNFHLIFEVELMRLSRDLQQEGFTDLQQTQIFFNDLDMLAQGHVSNLMDSWIQQYYSGMACTKGDEYPLRCLNLFGSNSIGIKKEMDQLAHDLDSFVNREGFKGQCLKDVVKFANFSDALAFKYLAYGEVLRPLQLGLDALIFGAKVSQTTKVQARIIGKMQIWPLNPLMRHKTSELIAIARHFANSDLYLFARSLCYWYRFNLLVPPSFEILKHTFTLVTALIAQTRLKVQESSNIRMSLFQKCLMGAKDKTSNEEIVEILQPQYETVFTILKNEPIHHKCQSIKSPDVLEDQKGGMDQELARELAMLIVTYTNFGHDARVATRESSSATLAICLHLEPNGLNLGLLDNFLAYNLFEQAREFHFPCTATVTGGANGEIRSRAQVDLATCQEVLELLDNLHTRCKSLGDLSIGMDHLNAICTILNSASRAKMRTLTNSVMVILLEHILDRVSDWNKIAHSGISLKEYSAQLQDFVLRMRRMELEDWKNLAIWQYNKCAHEVYEHFTTLVEMCSAMYRSEKAPQELFDFILHSPIAYFDTIICMLKTVSIIFKDSNVPYEVEMSRVMKNFANFSMVWSPMIHAALTRAKDKMANELGSIMCTINWNLVNYVALCESIDKHRRWVSNALRKYESEIRRPIAPIYKEHAMASTLEPLEVPPDCTSVLVELLAQNSKYMHENSFLLNRSQLARIAQSVHAELLQDGIHAYRMDLDNVLEWFDFTLANPNVKSGDFDKILTLLHETINVLMLLKTRLDNNDLLKEHFYRSIECGLVGQLFCMLKATQEKLQALALNLDSWELQSLSVPNGSELFYPVTVEMFERLLMLVDEMYLGLEQGGTEDAQLWESSLYKSILLITSRIKASREYRIYNLCRKNPQALILVSAEYLHHHKMVLDEFESCNVGALLFRSFLKELKPQFKNMLSMFESTSSSLTPGNVTGTTNFQCPHFPMQEALECRYLAAFISALAIILAGNLVQEEKIQNSDQIASGLGFEDGTGITNCNIEELDQDLLDNFGQQNSESTRGNEPREQEGDIDVDFDFDGQDERPSDNSQDASDHDDGDQSGSGNQPETGEYYQHDANNSDELDDARDQIQNVEGAPVFNDDSQQQQQQGELGENDGDCQDDLDDLQQQQGELGENDGDCQDDLDDLQQQQGELGENDGDCQDDLDDSQQQQQQGELGENDGDCQDDHDDSQQQQQQGELGENDGDCQDDHDDLQQQQQDKASEARARDSSQTLEPCLQSADYGVQGNFTQDLDGGCEGPSAPCWSWWQRRELHSSPSSTIIKDFMTRLPNQEPRNTVGSSVAQKNIVNDPLAPREEIDTDLYSIDNDSNSAEGMGTGYATRPDLQDIQTFQKPKFVNEPIPKVHDQMDGHLQEPTTQGDMQFQTLDDLEPLNVQNEHHAPPEDMEFDSSVVESGNFGPGKILESTDIPIALDISSDSPIQQTNGPDGNWRYYQSETLGAAVALCEQLKIILEPTDRGGLEGFYKTGKRISIRKLMSFIASNYQRDRIWMRRTRLSKHDYHIILALDNSKSMQECNAGPLTLKAFATIYGAMQRAQIGEFSLVKFGRKPHFILDSIDGDPEQVIKAMTFDEETRTSHETGMPSMLQCVLCTMSDKESRRILVIVSDGRFTKSKVRPWVQALIAANIVPLLVIVDANANGSKSILCMKQVEQFHDRLVIEPFLANFCFPYYALVQDVQLLPGILSDLIRQWFQAVQG</sequence>
<evidence type="ECO:0000256" key="7">
    <source>
        <dbReference type="ARBA" id="ARBA00023186"/>
    </source>
</evidence>
<evidence type="ECO:0000256" key="2">
    <source>
        <dbReference type="ARBA" id="ARBA00004642"/>
    </source>
</evidence>
<comment type="function">
    <text evidence="9">Nuclear chaperone required for maturation and nuclear export of pre-60S ribosome subunits.</text>
</comment>
<accession>A0AAD9PKI6</accession>
<feature type="domain" description="AAA+ ATPase" evidence="11">
    <location>
        <begin position="694"/>
        <end position="960"/>
    </location>
</feature>
<gene>
    <name evidence="12" type="ORF">BdWA1_002647</name>
</gene>
<dbReference type="FunFam" id="3.40.50.300:FF:000142">
    <property type="entry name" value="Midasin"/>
    <property type="match status" value="2"/>
</dbReference>
<dbReference type="SUPFAM" id="SSF53300">
    <property type="entry name" value="vWA-like"/>
    <property type="match status" value="1"/>
</dbReference>
<dbReference type="InterPro" id="IPR027417">
    <property type="entry name" value="P-loop_NTPase"/>
</dbReference>
<dbReference type="GO" id="GO:0000055">
    <property type="term" value="P:ribosomal large subunit export from nucleus"/>
    <property type="evidence" value="ECO:0007669"/>
    <property type="project" value="TreeGrafter"/>
</dbReference>
<feature type="compositionally biased region" description="Acidic residues" evidence="10">
    <location>
        <begin position="4137"/>
        <end position="4148"/>
    </location>
</feature>
<dbReference type="KEGG" id="bdw:94336944"/>
<dbReference type="GO" id="GO:0030687">
    <property type="term" value="C:preribosome, large subunit precursor"/>
    <property type="evidence" value="ECO:0007669"/>
    <property type="project" value="TreeGrafter"/>
</dbReference>
<feature type="compositionally biased region" description="Acidic residues" evidence="10">
    <location>
        <begin position="4114"/>
        <end position="4126"/>
    </location>
</feature>
<evidence type="ECO:0000256" key="9">
    <source>
        <dbReference type="PIRNR" id="PIRNR010340"/>
    </source>
</evidence>
<feature type="region of interest" description="Disordered" evidence="10">
    <location>
        <begin position="3972"/>
        <end position="4192"/>
    </location>
</feature>
<evidence type="ECO:0000256" key="6">
    <source>
        <dbReference type="ARBA" id="ARBA00022840"/>
    </source>
</evidence>
<name>A0AAD9PKI6_9APIC</name>
<reference evidence="12" key="1">
    <citation type="journal article" date="2023" name="Nat. Microbiol.">
        <title>Babesia duncani multi-omics identifies virulence factors and drug targets.</title>
        <authorList>
            <person name="Singh P."/>
            <person name="Lonardi S."/>
            <person name="Liang Q."/>
            <person name="Vydyam P."/>
            <person name="Khabirova E."/>
            <person name="Fang T."/>
            <person name="Gihaz S."/>
            <person name="Thekkiniath J."/>
            <person name="Munshi M."/>
            <person name="Abel S."/>
            <person name="Ciampossin L."/>
            <person name="Batugedara G."/>
            <person name="Gupta M."/>
            <person name="Lu X.M."/>
            <person name="Lenz T."/>
            <person name="Chakravarty S."/>
            <person name="Cornillot E."/>
            <person name="Hu Y."/>
            <person name="Ma W."/>
            <person name="Gonzalez L.M."/>
            <person name="Sanchez S."/>
            <person name="Estrada K."/>
            <person name="Sanchez-Flores A."/>
            <person name="Montero E."/>
            <person name="Harb O.S."/>
            <person name="Le Roch K.G."/>
            <person name="Mamoun C.B."/>
        </authorList>
    </citation>
    <scope>NUCLEOTIDE SEQUENCE</scope>
    <source>
        <strain evidence="12">WA1</strain>
    </source>
</reference>
<comment type="caution">
    <text evidence="12">The sequence shown here is derived from an EMBL/GenBank/DDBJ whole genome shotgun (WGS) entry which is preliminary data.</text>
</comment>
<dbReference type="InterPro" id="IPR040848">
    <property type="entry name" value="AAA_lid_7"/>
</dbReference>
<evidence type="ECO:0000259" key="11">
    <source>
        <dbReference type="SMART" id="SM00382"/>
    </source>
</evidence>
<dbReference type="Pfam" id="PF07728">
    <property type="entry name" value="AAA_5"/>
    <property type="match status" value="6"/>
</dbReference>
<feature type="compositionally biased region" description="Low complexity" evidence="10">
    <location>
        <begin position="4127"/>
        <end position="4136"/>
    </location>
</feature>
<evidence type="ECO:0000313" key="12">
    <source>
        <dbReference type="EMBL" id="KAK2196048.1"/>
    </source>
</evidence>
<dbReference type="GO" id="GO:0000027">
    <property type="term" value="P:ribosomal large subunit assembly"/>
    <property type="evidence" value="ECO:0007669"/>
    <property type="project" value="InterPro"/>
</dbReference>
<dbReference type="Pfam" id="PF17865">
    <property type="entry name" value="AAA_lid_5"/>
    <property type="match status" value="1"/>
</dbReference>